<protein>
    <recommendedName>
        <fullName evidence="6">tRNA pseudouridine synthase C</fullName>
        <ecNumber evidence="5">5.4.99.26</ecNumber>
    </recommendedName>
    <alternativeName>
        <fullName evidence="8">tRNA pseudouridine(65) synthase</fullName>
    </alternativeName>
    <alternativeName>
        <fullName evidence="9">tRNA pseudouridylate synthase C</fullName>
    </alternativeName>
    <alternativeName>
        <fullName evidence="7">tRNA-uridine isomerase C</fullName>
    </alternativeName>
</protein>
<evidence type="ECO:0000256" key="9">
    <source>
        <dbReference type="ARBA" id="ARBA00043049"/>
    </source>
</evidence>
<keyword evidence="1" id="KW-0819">tRNA processing</keyword>
<evidence type="ECO:0000256" key="7">
    <source>
        <dbReference type="ARBA" id="ARBA00041803"/>
    </source>
</evidence>
<dbReference type="SUPFAM" id="SSF55120">
    <property type="entry name" value="Pseudouridine synthase"/>
    <property type="match status" value="1"/>
</dbReference>
<dbReference type="InterPro" id="IPR006224">
    <property type="entry name" value="PsdUridine_synth_RluA-like_CS"/>
</dbReference>
<evidence type="ECO:0000256" key="4">
    <source>
        <dbReference type="ARBA" id="ARBA00037670"/>
    </source>
</evidence>
<sequence length="240" mass="27939">MMLEILFEDDHYIAINKPAGLLVHRTKIAKNDDATYAMQLLRDQIGKWVYPLHRIDRPTSGILLFAKSSEDASLFTTLFTEHKIEKLYLATVRGYLKEDQFVSDYPLKKDLIGDLQEARTSFWSLAKIELPYASSPKFATSRYSLVKAFPQTGRMHQIRRHLAHERNYLIGDTTHGENKQNKFFREKFSLQNILLHAWQVKFIHPISHEEVNIQAPLPDHFLNIIHKLGWKDTASKLNIV</sequence>
<dbReference type="PANTHER" id="PTHR21600:SF56">
    <property type="entry name" value="TRNA PSEUDOURIDINE SYNTHASE C"/>
    <property type="match status" value="1"/>
</dbReference>
<evidence type="ECO:0000256" key="5">
    <source>
        <dbReference type="ARBA" id="ARBA00038943"/>
    </source>
</evidence>
<dbReference type="PROSITE" id="PS01129">
    <property type="entry name" value="PSI_RLU"/>
    <property type="match status" value="1"/>
</dbReference>
<dbReference type="AlphaFoldDB" id="A0A074L0E0"/>
<dbReference type="PANTHER" id="PTHR21600">
    <property type="entry name" value="MITOCHONDRIAL RNA PSEUDOURIDINE SYNTHASE"/>
    <property type="match status" value="1"/>
</dbReference>
<dbReference type="STRING" id="1048983.EL17_07320"/>
<dbReference type="Gene3D" id="3.30.2350.10">
    <property type="entry name" value="Pseudouridine synthase"/>
    <property type="match status" value="1"/>
</dbReference>
<keyword evidence="12" id="KW-1185">Reference proteome</keyword>
<evidence type="ECO:0000313" key="12">
    <source>
        <dbReference type="Proteomes" id="UP000027821"/>
    </source>
</evidence>
<evidence type="ECO:0000256" key="8">
    <source>
        <dbReference type="ARBA" id="ARBA00041975"/>
    </source>
</evidence>
<evidence type="ECO:0000256" key="1">
    <source>
        <dbReference type="ARBA" id="ARBA00022694"/>
    </source>
</evidence>
<dbReference type="InterPro" id="IPR050188">
    <property type="entry name" value="RluA_PseudoU_synthase"/>
</dbReference>
<dbReference type="GO" id="GO:0000455">
    <property type="term" value="P:enzyme-directed rRNA pseudouridine synthesis"/>
    <property type="evidence" value="ECO:0007669"/>
    <property type="project" value="TreeGrafter"/>
</dbReference>
<evidence type="ECO:0000259" key="10">
    <source>
        <dbReference type="Pfam" id="PF00849"/>
    </source>
</evidence>
<dbReference type="GO" id="GO:0003723">
    <property type="term" value="F:RNA binding"/>
    <property type="evidence" value="ECO:0007669"/>
    <property type="project" value="InterPro"/>
</dbReference>
<reference evidence="11 12" key="1">
    <citation type="submission" date="2014-04" db="EMBL/GenBank/DDBJ databases">
        <title>Characterization and application of a salt tolerant electro-active bacterium.</title>
        <authorList>
            <person name="Yang L."/>
            <person name="Wei S."/>
            <person name="Tay Q.X.M."/>
        </authorList>
    </citation>
    <scope>NUCLEOTIDE SEQUENCE [LARGE SCALE GENOMIC DNA]</scope>
    <source>
        <strain evidence="11 12">LY1</strain>
    </source>
</reference>
<dbReference type="eggNOG" id="COG0564">
    <property type="taxonomic scope" value="Bacteria"/>
</dbReference>
<evidence type="ECO:0000256" key="3">
    <source>
        <dbReference type="ARBA" id="ARBA00036607"/>
    </source>
</evidence>
<accession>A0A074L0E0</accession>
<dbReference type="InterPro" id="IPR006145">
    <property type="entry name" value="PsdUridine_synth_RsuA/RluA"/>
</dbReference>
<dbReference type="GO" id="GO:0008033">
    <property type="term" value="P:tRNA processing"/>
    <property type="evidence" value="ECO:0007669"/>
    <property type="project" value="UniProtKB-KW"/>
</dbReference>
<dbReference type="InterPro" id="IPR020103">
    <property type="entry name" value="PsdUridine_synth_cat_dom_sf"/>
</dbReference>
<dbReference type="EC" id="5.4.99.26" evidence="5"/>
<keyword evidence="2" id="KW-0413">Isomerase</keyword>
<evidence type="ECO:0000313" key="11">
    <source>
        <dbReference type="EMBL" id="KEO73955.1"/>
    </source>
</evidence>
<comment type="catalytic activity">
    <reaction evidence="3">
        <text>uridine(65) in tRNA = pseudouridine(65) in tRNA</text>
        <dbReference type="Rhea" id="RHEA:42536"/>
        <dbReference type="Rhea" id="RHEA-COMP:10103"/>
        <dbReference type="Rhea" id="RHEA-COMP:10104"/>
        <dbReference type="ChEBI" id="CHEBI:65314"/>
        <dbReference type="ChEBI" id="CHEBI:65315"/>
        <dbReference type="EC" id="5.4.99.26"/>
    </reaction>
</comment>
<dbReference type="GO" id="GO:0160149">
    <property type="term" value="F:tRNA pseudouridine(65) synthase activity"/>
    <property type="evidence" value="ECO:0007669"/>
    <property type="project" value="UniProtKB-EC"/>
</dbReference>
<gene>
    <name evidence="11" type="ORF">EL17_07320</name>
</gene>
<dbReference type="EMBL" id="JMIH01000016">
    <property type="protein sequence ID" value="KEO73955.1"/>
    <property type="molecule type" value="Genomic_DNA"/>
</dbReference>
<proteinExistence type="predicted"/>
<evidence type="ECO:0000256" key="2">
    <source>
        <dbReference type="ARBA" id="ARBA00023235"/>
    </source>
</evidence>
<comment type="function">
    <text evidence="4">Responsible for synthesis of pseudouridine from uracil-65 in transfer RNAs.</text>
</comment>
<dbReference type="Pfam" id="PF00849">
    <property type="entry name" value="PseudoU_synth_2"/>
    <property type="match status" value="1"/>
</dbReference>
<organism evidence="11 12">
    <name type="scientific">Anditalea andensis</name>
    <dbReference type="NCBI Taxonomy" id="1048983"/>
    <lineage>
        <taxon>Bacteria</taxon>
        <taxon>Pseudomonadati</taxon>
        <taxon>Bacteroidota</taxon>
        <taxon>Cytophagia</taxon>
        <taxon>Cytophagales</taxon>
        <taxon>Cytophagaceae</taxon>
        <taxon>Anditalea</taxon>
    </lineage>
</organism>
<feature type="domain" description="Pseudouridine synthase RsuA/RluA-like" evidence="10">
    <location>
        <begin position="11"/>
        <end position="164"/>
    </location>
</feature>
<name>A0A074L0E0_9BACT</name>
<comment type="caution">
    <text evidence="11">The sequence shown here is derived from an EMBL/GenBank/DDBJ whole genome shotgun (WGS) entry which is preliminary data.</text>
</comment>
<dbReference type="Proteomes" id="UP000027821">
    <property type="component" value="Unassembled WGS sequence"/>
</dbReference>
<evidence type="ECO:0000256" key="6">
    <source>
        <dbReference type="ARBA" id="ARBA00040675"/>
    </source>
</evidence>